<evidence type="ECO:0008006" key="3">
    <source>
        <dbReference type="Google" id="ProtNLM"/>
    </source>
</evidence>
<dbReference type="Proteomes" id="UP000231069">
    <property type="component" value="Unassembled WGS sequence"/>
</dbReference>
<dbReference type="Gene3D" id="1.10.10.1150">
    <property type="entry name" value="Coenzyme PQQ synthesis protein D (PqqD)"/>
    <property type="match status" value="1"/>
</dbReference>
<comment type="caution">
    <text evidence="1">The sequence shown here is derived from an EMBL/GenBank/DDBJ whole genome shotgun (WGS) entry which is preliminary data.</text>
</comment>
<protein>
    <recommendedName>
        <fullName evidence="3">PqqD family protein</fullName>
    </recommendedName>
</protein>
<organism evidence="1 2">
    <name type="scientific">Candidatus Gottesmanbacteria bacterium CG_4_10_14_0_8_um_filter_37_24</name>
    <dbReference type="NCBI Taxonomy" id="1974574"/>
    <lineage>
        <taxon>Bacteria</taxon>
        <taxon>Candidatus Gottesmaniibacteriota</taxon>
    </lineage>
</organism>
<proteinExistence type="predicted"/>
<dbReference type="Pfam" id="PF05402">
    <property type="entry name" value="PqqD"/>
    <property type="match status" value="1"/>
</dbReference>
<reference evidence="2" key="1">
    <citation type="submission" date="2017-09" db="EMBL/GenBank/DDBJ databases">
        <title>Depth-based differentiation of microbial function through sediment-hosted aquifers and enrichment of novel symbionts in the deep terrestrial subsurface.</title>
        <authorList>
            <person name="Probst A.J."/>
            <person name="Ladd B."/>
            <person name="Jarett J.K."/>
            <person name="Geller-Mcgrath D.E."/>
            <person name="Sieber C.M.K."/>
            <person name="Emerson J.B."/>
            <person name="Anantharaman K."/>
            <person name="Thomas B.C."/>
            <person name="Malmstrom R."/>
            <person name="Stieglmeier M."/>
            <person name="Klingl A."/>
            <person name="Woyke T."/>
            <person name="Ryan C.M."/>
            <person name="Banfield J.F."/>
        </authorList>
    </citation>
    <scope>NUCLEOTIDE SEQUENCE [LARGE SCALE GENOMIC DNA]</scope>
</reference>
<sequence length="86" mass="10098">MRYRINKGFIIQKLDNKTVIFDGEESVLYTFNQTASEIFRLLKKGLTKEEIIGKIIKKYSAKKEKIEKDFNELVSNLKKKKIIKTA</sequence>
<gene>
    <name evidence="1" type="ORF">COY59_03190</name>
</gene>
<dbReference type="EMBL" id="PFMK01000054">
    <property type="protein sequence ID" value="PIZ02734.1"/>
    <property type="molecule type" value="Genomic_DNA"/>
</dbReference>
<dbReference type="InterPro" id="IPR041881">
    <property type="entry name" value="PqqD_sf"/>
</dbReference>
<name>A0A2M7RRY8_9BACT</name>
<dbReference type="InterPro" id="IPR008792">
    <property type="entry name" value="PQQD"/>
</dbReference>
<accession>A0A2M7RRY8</accession>
<evidence type="ECO:0000313" key="1">
    <source>
        <dbReference type="EMBL" id="PIZ02734.1"/>
    </source>
</evidence>
<dbReference type="AlphaFoldDB" id="A0A2M7RRY8"/>
<evidence type="ECO:0000313" key="2">
    <source>
        <dbReference type="Proteomes" id="UP000231069"/>
    </source>
</evidence>